<name>A0A8A1M7E5_AJECA</name>
<evidence type="ECO:0000313" key="2">
    <source>
        <dbReference type="Proteomes" id="UP000663671"/>
    </source>
</evidence>
<reference evidence="1" key="1">
    <citation type="submission" date="2021-01" db="EMBL/GenBank/DDBJ databases">
        <title>Chromosome-level genome assembly of a human fungal pathogen reveals clustering of transcriptionally co-regulated genes.</title>
        <authorList>
            <person name="Voorhies M."/>
            <person name="Cohen S."/>
            <person name="Shea T.P."/>
            <person name="Petrus S."/>
            <person name="Munoz J.F."/>
            <person name="Poplawski S."/>
            <person name="Goldman W.E."/>
            <person name="Michael T."/>
            <person name="Cuomo C.A."/>
            <person name="Sil A."/>
            <person name="Beyhan S."/>
        </authorList>
    </citation>
    <scope>NUCLEOTIDE SEQUENCE</scope>
    <source>
        <strain evidence="1">WU24</strain>
    </source>
</reference>
<gene>
    <name evidence="1" type="ORF">I7I51_03792</name>
</gene>
<protein>
    <submittedName>
        <fullName evidence="1">Uncharacterized protein</fullName>
    </submittedName>
</protein>
<dbReference type="VEuPathDB" id="FungiDB:I7I51_03792"/>
<dbReference type="Proteomes" id="UP000663671">
    <property type="component" value="Chromosome 5"/>
</dbReference>
<dbReference type="OrthoDB" id="10414867at2759"/>
<accession>A0A8A1M7E5</accession>
<organism evidence="1 2">
    <name type="scientific">Ajellomyces capsulatus</name>
    <name type="common">Darling's disease fungus</name>
    <name type="synonym">Histoplasma capsulatum</name>
    <dbReference type="NCBI Taxonomy" id="5037"/>
    <lineage>
        <taxon>Eukaryota</taxon>
        <taxon>Fungi</taxon>
        <taxon>Dikarya</taxon>
        <taxon>Ascomycota</taxon>
        <taxon>Pezizomycotina</taxon>
        <taxon>Eurotiomycetes</taxon>
        <taxon>Eurotiomycetidae</taxon>
        <taxon>Onygenales</taxon>
        <taxon>Ajellomycetaceae</taxon>
        <taxon>Histoplasma</taxon>
    </lineage>
</organism>
<proteinExistence type="predicted"/>
<dbReference type="EMBL" id="CP069111">
    <property type="protein sequence ID" value="QSS61615.1"/>
    <property type="molecule type" value="Genomic_DNA"/>
</dbReference>
<evidence type="ECO:0000313" key="1">
    <source>
        <dbReference type="EMBL" id="QSS61615.1"/>
    </source>
</evidence>
<dbReference type="AlphaFoldDB" id="A0A8A1M7E5"/>
<sequence>MGRNRSTIQPTAYMPNRVAFVQQKLLWPPSAVSTSLVVNHKGPRKYERKHVGAKLSAMVMLSASGSTPSCPGYSAAWPAANATAVPAWRGVSSLWLLAGPANNNNKDQTEQVNSVSPNNISKRFPIDLVFPVTLFSEVIISTTSWESSQVKLPPHDHEERLTIGDLTSRNRAGKACRAIYGPTMDLRLHNNNETIIGSGFEGFLLWLEGLAIWL</sequence>